<dbReference type="Proteomes" id="UP000887116">
    <property type="component" value="Unassembled WGS sequence"/>
</dbReference>
<sequence length="106" mass="12316">MEKAAEQDKFVSAVQQERMAYYHNLRPSDRVIKLGEQVIVLILDSINKLFARWLGPATITEKRNPCSFLVKIPHNSIQHIHQNKLRHYIASSNAVNVIFEEEREFG</sequence>
<dbReference type="EMBL" id="BMAO01007108">
    <property type="protein sequence ID" value="GFR13703.1"/>
    <property type="molecule type" value="Genomic_DNA"/>
</dbReference>
<dbReference type="AlphaFoldDB" id="A0A8X6J7K1"/>
<name>A0A8X6J7K1_TRICU</name>
<accession>A0A8X6J7K1</accession>
<proteinExistence type="predicted"/>
<evidence type="ECO:0000313" key="2">
    <source>
        <dbReference type="Proteomes" id="UP000887116"/>
    </source>
</evidence>
<evidence type="ECO:0000313" key="1">
    <source>
        <dbReference type="EMBL" id="GFR13703.1"/>
    </source>
</evidence>
<gene>
    <name evidence="1" type="primary">pol_3829</name>
    <name evidence="1" type="ORF">TNCT_716501</name>
</gene>
<keyword evidence="2" id="KW-1185">Reference proteome</keyword>
<organism evidence="1 2">
    <name type="scientific">Trichonephila clavata</name>
    <name type="common">Joro spider</name>
    <name type="synonym">Nephila clavata</name>
    <dbReference type="NCBI Taxonomy" id="2740835"/>
    <lineage>
        <taxon>Eukaryota</taxon>
        <taxon>Metazoa</taxon>
        <taxon>Ecdysozoa</taxon>
        <taxon>Arthropoda</taxon>
        <taxon>Chelicerata</taxon>
        <taxon>Arachnida</taxon>
        <taxon>Araneae</taxon>
        <taxon>Araneomorphae</taxon>
        <taxon>Entelegynae</taxon>
        <taxon>Araneoidea</taxon>
        <taxon>Nephilidae</taxon>
        <taxon>Trichonephila</taxon>
    </lineage>
</organism>
<dbReference type="OrthoDB" id="6430750at2759"/>
<reference evidence="1" key="1">
    <citation type="submission" date="2020-07" db="EMBL/GenBank/DDBJ databases">
        <title>Multicomponent nature underlies the extraordinary mechanical properties of spider dragline silk.</title>
        <authorList>
            <person name="Kono N."/>
            <person name="Nakamura H."/>
            <person name="Mori M."/>
            <person name="Yoshida Y."/>
            <person name="Ohtoshi R."/>
            <person name="Malay A.D."/>
            <person name="Moran D.A.P."/>
            <person name="Tomita M."/>
            <person name="Numata K."/>
            <person name="Arakawa K."/>
        </authorList>
    </citation>
    <scope>NUCLEOTIDE SEQUENCE</scope>
</reference>
<comment type="caution">
    <text evidence="1">The sequence shown here is derived from an EMBL/GenBank/DDBJ whole genome shotgun (WGS) entry which is preliminary data.</text>
</comment>
<protein>
    <submittedName>
        <fullName evidence="1">Retrovirus-related Pol polyprotein from transposon opus</fullName>
    </submittedName>
</protein>